<organism evidence="2">
    <name type="scientific">Chromera velia CCMP2878</name>
    <dbReference type="NCBI Taxonomy" id="1169474"/>
    <lineage>
        <taxon>Eukaryota</taxon>
        <taxon>Sar</taxon>
        <taxon>Alveolata</taxon>
        <taxon>Colpodellida</taxon>
        <taxon>Chromeraceae</taxon>
        <taxon>Chromera</taxon>
    </lineage>
</organism>
<accession>A0A0G4G3X7</accession>
<dbReference type="PhylomeDB" id="A0A0G4G3X7"/>
<feature type="compositionally biased region" description="Basic and acidic residues" evidence="1">
    <location>
        <begin position="216"/>
        <end position="232"/>
    </location>
</feature>
<dbReference type="VEuPathDB" id="CryptoDB:Cvel_20114"/>
<dbReference type="AlphaFoldDB" id="A0A0G4G3X7"/>
<evidence type="ECO:0000313" key="2">
    <source>
        <dbReference type="EMBL" id="CEM22882.1"/>
    </source>
</evidence>
<feature type="region of interest" description="Disordered" evidence="1">
    <location>
        <begin position="189"/>
        <end position="232"/>
    </location>
</feature>
<proteinExistence type="predicted"/>
<sequence>MFRTALRRAAAAAKVPEVIASFGTADKRLNFVSHPGVMAIAKILEQDGLCNYRAEFTDENIAAIREFDPDLADKAQLAMDNKLKINMEELEHIDDKLFFEQAMKEKALLEKLASETMSMPAGKYDQPPSIKDYFRADLPRRLRKYLKDDVVEQVRYAEPYWGPPSEEKKKELKEKYDLDYDQEVARIDFERDNIRGPDRGPFDVLRPDEPLPVAEGEEKKLPKTEEKPALKG</sequence>
<protein>
    <submittedName>
        <fullName evidence="2">Uncharacterized protein</fullName>
    </submittedName>
</protein>
<gene>
    <name evidence="2" type="ORF">Cvel_20114</name>
</gene>
<evidence type="ECO:0000256" key="1">
    <source>
        <dbReference type="SAM" id="MobiDB-lite"/>
    </source>
</evidence>
<reference evidence="2" key="1">
    <citation type="submission" date="2014-11" db="EMBL/GenBank/DDBJ databases">
        <authorList>
            <person name="Otto D Thomas"/>
            <person name="Naeem Raeece"/>
        </authorList>
    </citation>
    <scope>NUCLEOTIDE SEQUENCE</scope>
</reference>
<feature type="compositionally biased region" description="Basic and acidic residues" evidence="1">
    <location>
        <begin position="189"/>
        <end position="209"/>
    </location>
</feature>
<name>A0A0G4G3X7_9ALVE</name>
<dbReference type="EMBL" id="CDMZ01000864">
    <property type="protein sequence ID" value="CEM22882.1"/>
    <property type="molecule type" value="Genomic_DNA"/>
</dbReference>